<sequence length="706" mass="76163">MATPPDRGELWQLTEEATVGLGAPPPSDDGLPIVAQRGSRALWGSGFLVAPGWVLTCAHVLVDGPGRRARRAVRPDGTDVGVYVDGRVLRGRVAYSMPLPRAARSGPHGPDSATDLLVSEADMAAPATDRSGPDLALVALLDPMDRERCAWLTDRPPGEFGSGGIVGRFAHPSGVPGHSEPESLSCGYGGTTGTRIKFELRADMRPGTSGGPLVDLERGEIVGVVKARFREGGSGIAVAVSGLRALTAAAHLDGAPDLGPDPYEELMRRHDDWHWHRQHPEHGNGEPTWVDAQRALPRRRGSWGVLDRLEALHQLGAMPPPSTSATVRELAAEALDRTVAHSVAPVGWRDGLGMLHGFGGEGDLAVHLSYLVLVAKWISKHSAEPEAAARARELYESVMKRGHALDAKQRGQLGTLRPRPRAVLLEFDHAPSTPYFDEGEEEVQQYVWSLYKGYEDGRWELARTPPTDGQPFAQARESALDALVGVLEAADATRADDDPVPLEVALPGTEFAAAVAEWEIREDARPSAPHSPMGIDRPVMLRDIERRAQLVDAADVAEQWRARWRGLHRAERLRLLRPAGPPAPLRRAQLKSAPHDSVPVLCQRVTAGSGHVAVQRAVGLGYPVALWRADGHGDEDGCGDACDGFHEGVTTLLDRPGESVRTLPGRLWKLRSGASGTDWLRGLILFYDSPDHPLPTASARPFEPPP</sequence>
<dbReference type="EMBL" id="CP061281">
    <property type="protein sequence ID" value="QNS04165.1"/>
    <property type="molecule type" value="Genomic_DNA"/>
</dbReference>
<dbReference type="Gene3D" id="2.40.10.10">
    <property type="entry name" value="Trypsin-like serine proteases"/>
    <property type="match status" value="1"/>
</dbReference>
<dbReference type="Proteomes" id="UP000516428">
    <property type="component" value="Chromosome"/>
</dbReference>
<evidence type="ECO:0000313" key="2">
    <source>
        <dbReference type="EMBL" id="QNS04165.1"/>
    </source>
</evidence>
<accession>A0A7H1B610</accession>
<name>A0A7H1B610_9ACTN</name>
<keyword evidence="3" id="KW-1185">Reference proteome</keyword>
<organism evidence="2 3">
    <name type="scientific">Streptomyces xanthii</name>
    <dbReference type="NCBI Taxonomy" id="2768069"/>
    <lineage>
        <taxon>Bacteria</taxon>
        <taxon>Bacillati</taxon>
        <taxon>Actinomycetota</taxon>
        <taxon>Actinomycetes</taxon>
        <taxon>Kitasatosporales</taxon>
        <taxon>Streptomycetaceae</taxon>
        <taxon>Streptomyces</taxon>
    </lineage>
</organism>
<dbReference type="Pfam" id="PF20028">
    <property type="entry name" value="VMAP-C"/>
    <property type="match status" value="1"/>
</dbReference>
<reference evidence="2 3" key="1">
    <citation type="submission" date="2020-09" db="EMBL/GenBank/DDBJ databases">
        <title>A novel species.</title>
        <authorList>
            <person name="Gao J."/>
        </authorList>
    </citation>
    <scope>NUCLEOTIDE SEQUENCE [LARGE SCALE GENOMIC DNA]</scope>
    <source>
        <strain evidence="2 3">CRXT-Y-14</strain>
    </source>
</reference>
<dbReference type="AlphaFoldDB" id="A0A7H1B610"/>
<evidence type="ECO:0000259" key="1">
    <source>
        <dbReference type="Pfam" id="PF20028"/>
    </source>
</evidence>
<gene>
    <name evidence="2" type="ORF">IAG42_11390</name>
</gene>
<proteinExistence type="predicted"/>
<dbReference type="Pfam" id="PF13365">
    <property type="entry name" value="Trypsin_2"/>
    <property type="match status" value="1"/>
</dbReference>
<feature type="domain" description="vWA-MoxR associated protein C-terminal" evidence="1">
    <location>
        <begin position="445"/>
        <end position="690"/>
    </location>
</feature>
<evidence type="ECO:0000313" key="3">
    <source>
        <dbReference type="Proteomes" id="UP000516428"/>
    </source>
</evidence>
<dbReference type="InterPro" id="IPR043504">
    <property type="entry name" value="Peptidase_S1_PA_chymotrypsin"/>
</dbReference>
<dbReference type="InterPro" id="IPR045450">
    <property type="entry name" value="VMAP_C"/>
</dbReference>
<dbReference type="RefSeq" id="WP_188336906.1">
    <property type="nucleotide sequence ID" value="NZ_CP061281.1"/>
</dbReference>
<protein>
    <submittedName>
        <fullName evidence="2">Trypsin-like peptidase domain-containing protein</fullName>
    </submittedName>
</protein>
<dbReference type="InterPro" id="IPR009003">
    <property type="entry name" value="Peptidase_S1_PA"/>
</dbReference>
<dbReference type="SUPFAM" id="SSF50494">
    <property type="entry name" value="Trypsin-like serine proteases"/>
    <property type="match status" value="1"/>
</dbReference>
<dbReference type="KEGG" id="sxn:IAG42_11390"/>